<evidence type="ECO:0000256" key="4">
    <source>
        <dbReference type="ARBA" id="ARBA00022989"/>
    </source>
</evidence>
<keyword evidence="5 6" id="KW-0472">Membrane</keyword>
<evidence type="ECO:0000313" key="7">
    <source>
        <dbReference type="EMBL" id="TQM43576.1"/>
    </source>
</evidence>
<keyword evidence="3 6" id="KW-0812">Transmembrane</keyword>
<dbReference type="PANTHER" id="PTHR42770:SF11">
    <property type="entry name" value="INNER MEMBRANE TRANSPORT PROTEIN YBAT"/>
    <property type="match status" value="1"/>
</dbReference>
<protein>
    <submittedName>
        <fullName evidence="7">Amino acid/polyamine/organocation transporter (APC superfamily)</fullName>
    </submittedName>
</protein>
<dbReference type="Gene3D" id="1.20.1740.10">
    <property type="entry name" value="Amino acid/polyamine transporter I"/>
    <property type="match status" value="1"/>
</dbReference>
<feature type="transmembrane region" description="Helical" evidence="6">
    <location>
        <begin position="96"/>
        <end position="121"/>
    </location>
</feature>
<feature type="transmembrane region" description="Helical" evidence="6">
    <location>
        <begin position="284"/>
        <end position="309"/>
    </location>
</feature>
<dbReference type="InterPro" id="IPR002293">
    <property type="entry name" value="AA/rel_permease1"/>
</dbReference>
<feature type="transmembrane region" description="Helical" evidence="6">
    <location>
        <begin position="24"/>
        <end position="42"/>
    </location>
</feature>
<accession>A0A543GBW5</accession>
<evidence type="ECO:0000256" key="3">
    <source>
        <dbReference type="ARBA" id="ARBA00022692"/>
    </source>
</evidence>
<evidence type="ECO:0000256" key="2">
    <source>
        <dbReference type="ARBA" id="ARBA00022475"/>
    </source>
</evidence>
<evidence type="ECO:0000313" key="8">
    <source>
        <dbReference type="Proteomes" id="UP000319818"/>
    </source>
</evidence>
<comment type="caution">
    <text evidence="7">The sequence shown here is derived from an EMBL/GenBank/DDBJ whole genome shotgun (WGS) entry which is preliminary data.</text>
</comment>
<keyword evidence="4 6" id="KW-1133">Transmembrane helix</keyword>
<evidence type="ECO:0000256" key="5">
    <source>
        <dbReference type="ARBA" id="ARBA00023136"/>
    </source>
</evidence>
<feature type="transmembrane region" description="Helical" evidence="6">
    <location>
        <begin position="394"/>
        <end position="413"/>
    </location>
</feature>
<comment type="subcellular location">
    <subcellularLocation>
        <location evidence="1">Cell membrane</location>
        <topology evidence="1">Multi-pass membrane protein</topology>
    </subcellularLocation>
</comment>
<dbReference type="PIRSF" id="PIRSF006060">
    <property type="entry name" value="AA_transporter"/>
    <property type="match status" value="1"/>
</dbReference>
<dbReference type="PANTHER" id="PTHR42770">
    <property type="entry name" value="AMINO ACID TRANSPORTER-RELATED"/>
    <property type="match status" value="1"/>
</dbReference>
<feature type="transmembrane region" description="Helical" evidence="6">
    <location>
        <begin position="201"/>
        <end position="220"/>
    </location>
</feature>
<dbReference type="Pfam" id="PF13520">
    <property type="entry name" value="AA_permease_2"/>
    <property type="match status" value="1"/>
</dbReference>
<reference evidence="7 8" key="1">
    <citation type="submission" date="2019-06" db="EMBL/GenBank/DDBJ databases">
        <title>Sequencing the genomes of 1000 actinobacteria strains.</title>
        <authorList>
            <person name="Klenk H.-P."/>
        </authorList>
    </citation>
    <scope>NUCLEOTIDE SEQUENCE [LARGE SCALE GENOMIC DNA]</scope>
    <source>
        <strain evidence="7 8">DSM 45511</strain>
    </source>
</reference>
<feature type="transmembrane region" description="Helical" evidence="6">
    <location>
        <begin position="160"/>
        <end position="181"/>
    </location>
</feature>
<organism evidence="7 8">
    <name type="scientific">Pseudonocardia cypriaca</name>
    <dbReference type="NCBI Taxonomy" id="882449"/>
    <lineage>
        <taxon>Bacteria</taxon>
        <taxon>Bacillati</taxon>
        <taxon>Actinomycetota</taxon>
        <taxon>Actinomycetes</taxon>
        <taxon>Pseudonocardiales</taxon>
        <taxon>Pseudonocardiaceae</taxon>
        <taxon>Pseudonocardia</taxon>
    </lineage>
</organism>
<feature type="transmembrane region" description="Helical" evidence="6">
    <location>
        <begin position="419"/>
        <end position="437"/>
    </location>
</feature>
<feature type="transmembrane region" description="Helical" evidence="6">
    <location>
        <begin position="241"/>
        <end position="264"/>
    </location>
</feature>
<dbReference type="RefSeq" id="WP_246121605.1">
    <property type="nucleotide sequence ID" value="NZ_VFPH01000001.1"/>
</dbReference>
<evidence type="ECO:0000256" key="1">
    <source>
        <dbReference type="ARBA" id="ARBA00004651"/>
    </source>
</evidence>
<dbReference type="GO" id="GO:0022857">
    <property type="term" value="F:transmembrane transporter activity"/>
    <property type="evidence" value="ECO:0007669"/>
    <property type="project" value="InterPro"/>
</dbReference>
<gene>
    <name evidence="7" type="ORF">FB388_0923</name>
</gene>
<feature type="transmembrane region" description="Helical" evidence="6">
    <location>
        <begin position="127"/>
        <end position="148"/>
    </location>
</feature>
<evidence type="ECO:0000256" key="6">
    <source>
        <dbReference type="SAM" id="Phobius"/>
    </source>
</evidence>
<feature type="transmembrane region" description="Helical" evidence="6">
    <location>
        <begin position="337"/>
        <end position="354"/>
    </location>
</feature>
<keyword evidence="2" id="KW-1003">Cell membrane</keyword>
<feature type="transmembrane region" description="Helical" evidence="6">
    <location>
        <begin position="360"/>
        <end position="382"/>
    </location>
</feature>
<name>A0A543GBW5_9PSEU</name>
<keyword evidence="8" id="KW-1185">Reference proteome</keyword>
<proteinExistence type="predicted"/>
<sequence>MSQGEVAARTSEAPQLRRAITRTALLLFVVGDVLGAGIYTLVGEAAVQARGALWLALLVALGLALLTAASYVELVTRFPRAGGAAVFAHRAFRSDAVSFLVGFCGLAAGVTSVGALALAFAGEYLDALVPLPTLPVALVFLAAIGLLNARGISESMGANIVMTLLEAAGLVLVVVLGAVVAGRGGADAARLADLPPGGVSGVALGVLAAASLAFYSFVGFETSANVAEETRDVSRNYPRALIGGLLLAGALYVLVGLTVTLTVPADRLAGSSGPLLEVVRVADVGVPAWLFSVVALVAVANTALLSGIYSSRLAYGMAADGVLPAVLTRVLPRRRTPWVAILASLAVSTALTFTGDLGDLANTVVLLLLVTFASTNLAVIVLRRRPNEGEPDHVRVPIVLPWLGLASCVALATQQEPTVWLRAALLLLVGVALYGATRLGERFARRS</sequence>
<dbReference type="EMBL" id="VFPH01000001">
    <property type="protein sequence ID" value="TQM43576.1"/>
    <property type="molecule type" value="Genomic_DNA"/>
</dbReference>
<feature type="transmembrane region" description="Helical" evidence="6">
    <location>
        <begin position="54"/>
        <end position="75"/>
    </location>
</feature>
<dbReference type="GO" id="GO:0005886">
    <property type="term" value="C:plasma membrane"/>
    <property type="evidence" value="ECO:0007669"/>
    <property type="project" value="UniProtKB-SubCell"/>
</dbReference>
<dbReference type="AlphaFoldDB" id="A0A543GBW5"/>
<dbReference type="InterPro" id="IPR050367">
    <property type="entry name" value="APC_superfamily"/>
</dbReference>
<dbReference type="Proteomes" id="UP000319818">
    <property type="component" value="Unassembled WGS sequence"/>
</dbReference>